<dbReference type="GO" id="GO:0005829">
    <property type="term" value="C:cytosol"/>
    <property type="evidence" value="ECO:0007669"/>
    <property type="project" value="TreeGrafter"/>
</dbReference>
<protein>
    <submittedName>
        <fullName evidence="3">Trehalose 6-phosphate synthase</fullName>
        <ecNumber evidence="3">2.4.1.15</ecNumber>
    </submittedName>
</protein>
<evidence type="ECO:0000256" key="1">
    <source>
        <dbReference type="ARBA" id="ARBA00008799"/>
    </source>
</evidence>
<evidence type="ECO:0000256" key="2">
    <source>
        <dbReference type="SAM" id="MobiDB-lite"/>
    </source>
</evidence>
<comment type="caution">
    <text evidence="3">The sequence shown here is derived from an EMBL/GenBank/DDBJ whole genome shotgun (WGS) entry which is preliminary data.</text>
</comment>
<dbReference type="PANTHER" id="PTHR10788:SF106">
    <property type="entry name" value="BCDNA.GH08860"/>
    <property type="match status" value="1"/>
</dbReference>
<comment type="similarity">
    <text evidence="1">Belongs to the glycosyltransferase 20 family.</text>
</comment>
<evidence type="ECO:0000313" key="4">
    <source>
        <dbReference type="Proteomes" id="UP000638648"/>
    </source>
</evidence>
<dbReference type="GO" id="GO:0005992">
    <property type="term" value="P:trehalose biosynthetic process"/>
    <property type="evidence" value="ECO:0007669"/>
    <property type="project" value="InterPro"/>
</dbReference>
<dbReference type="InterPro" id="IPR001830">
    <property type="entry name" value="Glyco_trans_20"/>
</dbReference>
<evidence type="ECO:0000313" key="3">
    <source>
        <dbReference type="EMBL" id="MBE1612461.1"/>
    </source>
</evidence>
<keyword evidence="3" id="KW-0328">Glycosyltransferase</keyword>
<dbReference type="PANTHER" id="PTHR10788">
    <property type="entry name" value="TREHALOSE-6-PHOSPHATE SYNTHASE"/>
    <property type="match status" value="1"/>
</dbReference>
<dbReference type="AlphaFoldDB" id="A0A927N4Y8"/>
<dbReference type="Gene3D" id="3.40.50.2000">
    <property type="entry name" value="Glycogen Phosphorylase B"/>
    <property type="match status" value="2"/>
</dbReference>
<gene>
    <name evidence="3" type="ORF">HEB94_009309</name>
</gene>
<keyword evidence="3" id="KW-0808">Transferase</keyword>
<dbReference type="SUPFAM" id="SSF53756">
    <property type="entry name" value="UDP-Glycosyltransferase/glycogen phosphorylase"/>
    <property type="match status" value="1"/>
</dbReference>
<feature type="compositionally biased region" description="Low complexity" evidence="2">
    <location>
        <begin position="42"/>
        <end position="63"/>
    </location>
</feature>
<dbReference type="GO" id="GO:0004805">
    <property type="term" value="F:trehalose-phosphatase activity"/>
    <property type="evidence" value="ECO:0007669"/>
    <property type="project" value="TreeGrafter"/>
</dbReference>
<feature type="compositionally biased region" description="Low complexity" evidence="2">
    <location>
        <begin position="146"/>
        <end position="156"/>
    </location>
</feature>
<dbReference type="EMBL" id="JADBEM010000001">
    <property type="protein sequence ID" value="MBE1612461.1"/>
    <property type="molecule type" value="Genomic_DNA"/>
</dbReference>
<feature type="region of interest" description="Disordered" evidence="2">
    <location>
        <begin position="138"/>
        <end position="187"/>
    </location>
</feature>
<dbReference type="GO" id="GO:0003825">
    <property type="term" value="F:alpha,alpha-trehalose-phosphate synthase (UDP-forming) activity"/>
    <property type="evidence" value="ECO:0007669"/>
    <property type="project" value="UniProtKB-EC"/>
</dbReference>
<proteinExistence type="inferred from homology"/>
<feature type="region of interest" description="Disordered" evidence="2">
    <location>
        <begin position="1"/>
        <end position="88"/>
    </location>
</feature>
<reference evidence="3" key="1">
    <citation type="submission" date="2020-10" db="EMBL/GenBank/DDBJ databases">
        <title>Sequencing the genomes of 1000 actinobacteria strains.</title>
        <authorList>
            <person name="Klenk H.-P."/>
        </authorList>
    </citation>
    <scope>NUCLEOTIDE SEQUENCE</scope>
    <source>
        <strain evidence="3">DSM 45354</strain>
    </source>
</reference>
<name>A0A927N4Y8_9ACTN</name>
<sequence>MAADTVADAASSEPVTEPTSADPATDATVSDATVSDASVPDPGGQPSAGLAGSAGPAVAGPASVDIDPAEPPLVPLPASEPFDDPAFEDAAFEDATFEHDAFRGQMNTSPAPVDVPHLETTIPAPSVVDLAPAEAVTDLSSGPRFSGAKEAASKAGGPAGTKAGSKVPGDPRTARSPSRTAKPRRGRSSFVVVANRLPVDRVEGADGTPQWRRSPGGLVTALDPVMRVNKGAWIGWAGSTDEAPEPFDEAGMHLVSVPLSATEVENYYEGFSNATLWPLYHDVIAPPVYRREWWEAYVQVNQRFAQAAAEVADREAVVWIHDYQLQLVPEMLRALRPDLRIGYFLHIPLPPVELFGRLPWRQQILRGLLGADLIGFQRPGAASNFLRLTRRLLGYQTQRDQVFLPDGRVVRARSFPISIDVAELEEIARRPETHRRAEEIREEIGSPAKVLLGIDRLDYTKGIAERIHAFAELLNDGVVSPDEATFIQVATPSRERVEQYKLLRDEVELAVGRVNGTHGRIGRPAVTYLHSSHDRVELAALYRAADVMVVTPLRDGMNLVAKEYVACRYDNTGTLVLSEFAGAADEFRQAFLVNPYDVDGLKSTLVDAIRLDPRTATRKMRSMRRHLVEHDVDKWASSFLTALTGDMRT</sequence>
<dbReference type="EC" id="2.4.1.15" evidence="3"/>
<accession>A0A927N4Y8</accession>
<dbReference type="Pfam" id="PF00982">
    <property type="entry name" value="Glyco_transf_20"/>
    <property type="match status" value="1"/>
</dbReference>
<organism evidence="3 4">
    <name type="scientific">Actinopolymorpha pittospori</name>
    <dbReference type="NCBI Taxonomy" id="648752"/>
    <lineage>
        <taxon>Bacteria</taxon>
        <taxon>Bacillati</taxon>
        <taxon>Actinomycetota</taxon>
        <taxon>Actinomycetes</taxon>
        <taxon>Propionibacteriales</taxon>
        <taxon>Actinopolymorphaceae</taxon>
        <taxon>Actinopolymorpha</taxon>
    </lineage>
</organism>
<dbReference type="Proteomes" id="UP000638648">
    <property type="component" value="Unassembled WGS sequence"/>
</dbReference>
<keyword evidence="4" id="KW-1185">Reference proteome</keyword>
<feature type="compositionally biased region" description="Polar residues" evidence="2">
    <location>
        <begin position="27"/>
        <end position="36"/>
    </location>
</feature>
<dbReference type="CDD" id="cd03788">
    <property type="entry name" value="GT20_TPS"/>
    <property type="match status" value="1"/>
</dbReference>